<organism evidence="15 16">
    <name type="scientific">Jeongeupia chitinilytica</name>
    <dbReference type="NCBI Taxonomy" id="1041641"/>
    <lineage>
        <taxon>Bacteria</taxon>
        <taxon>Pseudomonadati</taxon>
        <taxon>Pseudomonadota</taxon>
        <taxon>Betaproteobacteria</taxon>
        <taxon>Neisseriales</taxon>
        <taxon>Chitinibacteraceae</taxon>
        <taxon>Jeongeupia</taxon>
    </lineage>
</organism>
<reference evidence="16" key="1">
    <citation type="journal article" date="2019" name="Int. J. Syst. Evol. Microbiol.">
        <title>The Global Catalogue of Microorganisms (GCM) 10K type strain sequencing project: providing services to taxonomists for standard genome sequencing and annotation.</title>
        <authorList>
            <consortium name="The Broad Institute Genomics Platform"/>
            <consortium name="The Broad Institute Genome Sequencing Center for Infectious Disease"/>
            <person name="Wu L."/>
            <person name="Ma J."/>
        </authorList>
    </citation>
    <scope>NUCLEOTIDE SEQUENCE [LARGE SCALE GENOMIC DNA]</scope>
    <source>
        <strain evidence="16">KCTC 23701</strain>
    </source>
</reference>
<feature type="transmembrane region" description="Helical" evidence="13">
    <location>
        <begin position="12"/>
        <end position="34"/>
    </location>
</feature>
<evidence type="ECO:0000256" key="6">
    <source>
        <dbReference type="ARBA" id="ARBA00022692"/>
    </source>
</evidence>
<dbReference type="InterPro" id="IPR052168">
    <property type="entry name" value="Cytochrome_b561_oxidase"/>
</dbReference>
<evidence type="ECO:0000256" key="11">
    <source>
        <dbReference type="ARBA" id="ARBA00023136"/>
    </source>
</evidence>
<evidence type="ECO:0000256" key="12">
    <source>
        <dbReference type="ARBA" id="ARBA00037975"/>
    </source>
</evidence>
<comment type="subcellular location">
    <subcellularLocation>
        <location evidence="2">Cell membrane</location>
        <topology evidence="2">Multi-pass membrane protein</topology>
    </subcellularLocation>
</comment>
<dbReference type="RefSeq" id="WP_189462074.1">
    <property type="nucleotide sequence ID" value="NZ_BMYO01000010.1"/>
</dbReference>
<evidence type="ECO:0000256" key="5">
    <source>
        <dbReference type="ARBA" id="ARBA00022617"/>
    </source>
</evidence>
<keyword evidence="8" id="KW-0249">Electron transport</keyword>
<feature type="transmembrane region" description="Helical" evidence="13">
    <location>
        <begin position="145"/>
        <end position="164"/>
    </location>
</feature>
<keyword evidence="3" id="KW-0813">Transport</keyword>
<dbReference type="EMBL" id="BMYO01000010">
    <property type="protein sequence ID" value="GHD68363.1"/>
    <property type="molecule type" value="Genomic_DNA"/>
</dbReference>
<evidence type="ECO:0000313" key="15">
    <source>
        <dbReference type="EMBL" id="GHD68363.1"/>
    </source>
</evidence>
<keyword evidence="4" id="KW-1003">Cell membrane</keyword>
<evidence type="ECO:0000256" key="9">
    <source>
        <dbReference type="ARBA" id="ARBA00022989"/>
    </source>
</evidence>
<evidence type="ECO:0000313" key="16">
    <source>
        <dbReference type="Proteomes" id="UP000604737"/>
    </source>
</evidence>
<evidence type="ECO:0000256" key="10">
    <source>
        <dbReference type="ARBA" id="ARBA00023004"/>
    </source>
</evidence>
<evidence type="ECO:0000256" key="8">
    <source>
        <dbReference type="ARBA" id="ARBA00022982"/>
    </source>
</evidence>
<evidence type="ECO:0000256" key="7">
    <source>
        <dbReference type="ARBA" id="ARBA00022723"/>
    </source>
</evidence>
<comment type="cofactor">
    <cofactor evidence="1">
        <name>heme b</name>
        <dbReference type="ChEBI" id="CHEBI:60344"/>
    </cofactor>
</comment>
<dbReference type="PANTHER" id="PTHR30529">
    <property type="entry name" value="CYTOCHROME B561"/>
    <property type="match status" value="1"/>
</dbReference>
<keyword evidence="5" id="KW-0349">Heme</keyword>
<keyword evidence="6 13" id="KW-0812">Transmembrane</keyword>
<evidence type="ECO:0000256" key="3">
    <source>
        <dbReference type="ARBA" id="ARBA00022448"/>
    </source>
</evidence>
<protein>
    <submittedName>
        <fullName evidence="15">Cytochrome b</fullName>
    </submittedName>
</protein>
<feature type="transmembrane region" description="Helical" evidence="13">
    <location>
        <begin position="46"/>
        <end position="65"/>
    </location>
</feature>
<keyword evidence="11 13" id="KW-0472">Membrane</keyword>
<evidence type="ECO:0000259" key="14">
    <source>
        <dbReference type="Pfam" id="PF01292"/>
    </source>
</evidence>
<comment type="caution">
    <text evidence="15">The sequence shown here is derived from an EMBL/GenBank/DDBJ whole genome shotgun (WGS) entry which is preliminary data.</text>
</comment>
<accession>A0ABQ3H3B1</accession>
<keyword evidence="7" id="KW-0479">Metal-binding</keyword>
<evidence type="ECO:0000256" key="1">
    <source>
        <dbReference type="ARBA" id="ARBA00001970"/>
    </source>
</evidence>
<evidence type="ECO:0000256" key="4">
    <source>
        <dbReference type="ARBA" id="ARBA00022475"/>
    </source>
</evidence>
<name>A0ABQ3H3B1_9NEIS</name>
<comment type="similarity">
    <text evidence="12">Belongs to the cytochrome b561 family.</text>
</comment>
<dbReference type="SUPFAM" id="SSF81342">
    <property type="entry name" value="Transmembrane di-heme cytochromes"/>
    <property type="match status" value="1"/>
</dbReference>
<dbReference type="InterPro" id="IPR016174">
    <property type="entry name" value="Di-haem_cyt_TM"/>
</dbReference>
<keyword evidence="10" id="KW-0408">Iron</keyword>
<evidence type="ECO:0000256" key="13">
    <source>
        <dbReference type="SAM" id="Phobius"/>
    </source>
</evidence>
<keyword evidence="16" id="KW-1185">Reference proteome</keyword>
<feature type="transmembrane region" description="Helical" evidence="13">
    <location>
        <begin position="90"/>
        <end position="109"/>
    </location>
</feature>
<keyword evidence="9 13" id="KW-1133">Transmembrane helix</keyword>
<dbReference type="Proteomes" id="UP000604737">
    <property type="component" value="Unassembled WGS sequence"/>
</dbReference>
<evidence type="ECO:0000256" key="2">
    <source>
        <dbReference type="ARBA" id="ARBA00004651"/>
    </source>
</evidence>
<feature type="domain" description="Cytochrome b561 bacterial/Ni-hydrogenase" evidence="14">
    <location>
        <begin position="5"/>
        <end position="173"/>
    </location>
</feature>
<gene>
    <name evidence="15" type="ORF">GCM10007350_33440</name>
</gene>
<proteinExistence type="inferred from homology"/>
<dbReference type="Pfam" id="PF01292">
    <property type="entry name" value="Ni_hydr_CYTB"/>
    <property type="match status" value="1"/>
</dbReference>
<dbReference type="PANTHER" id="PTHR30529:SF3">
    <property type="entry name" value="CYTOCHROME B561 HOMOLOG 1"/>
    <property type="match status" value="1"/>
</dbReference>
<dbReference type="InterPro" id="IPR011577">
    <property type="entry name" value="Cyt_b561_bac/Ni-Hgenase"/>
</dbReference>
<sequence>MSTTRYHPLSIGLHWLMFLLFVAVYAAIELKGFIPKGEPLRAQATSVHMLCGQLILLFACVRLLARWRFGAPPVLGHSAAQRLAAHAGHLLLYLVMFVMPLTGIVFTQAGGREVTFFGLQLPHLVAADPALKASVKAFHELVGNAVYFLIGIHVAAAVWHHVVLKDDTLRRMRPSSR</sequence>